<protein>
    <submittedName>
        <fullName evidence="1">Iron-containing alcohol dehydrogenase</fullName>
        <ecNumber evidence="1">1.1.1.1</ecNumber>
    </submittedName>
</protein>
<sequence>MKKFRRSGLGKKIANNVFQMYSRKWEIFQIERNKPAQSFWRKVIEEYTAGDYAERMVNEPCHSNFLFQRTGGSFVKTFRSPNKIVTGEGSIQNLLHLINEYHASKVFIFADPILIQLGVLSPIEQTLEENKIQIECYTEIQPEPQVSIGDGAVKALRNSGADLVIGIGGGSCLDIAKAASVLAKNEGTIADFLNLSGTKILSERGLPKIMIPTTSGTGAEMTDIAVFSLEETKDVITHDYLLADAVIIDPELTYSLPPRVTAASGIDALTHAIESFLSINATVITDTLALEAIEKIASSIGTAVWQGANREARSSMSWGSMLAGLSFFNAGVAGVHALAYPLGGLFKVSHGESNAVLLPYVLDYILPSCLHKMTILASSLGIERNGKSDREFAQSAVLEIRNLMEDVGLPHTLQEYGITEEDIEKLAAGGIKQTRLLARSPRAFQLKDVKQVYHAALYGTLKAEGVMKHVPYNN</sequence>
<organism evidence="1 2">
    <name type="scientific">Metabacillus hrfriensis</name>
    <dbReference type="NCBI Taxonomy" id="3048891"/>
    <lineage>
        <taxon>Bacteria</taxon>
        <taxon>Bacillati</taxon>
        <taxon>Bacillota</taxon>
        <taxon>Bacilli</taxon>
        <taxon>Bacillales</taxon>
        <taxon>Bacillaceae</taxon>
        <taxon>Metabacillus</taxon>
    </lineage>
</organism>
<reference evidence="2" key="1">
    <citation type="journal article" date="2025" name="Aquaculture">
        <title>Assessment of the bioflocculant production and safety properties of Metabacillus hrfriensis sp. nov. based on phenotypic and whole-genome sequencing analysis.</title>
        <authorList>
            <person name="Zhang R."/>
            <person name="Zhao Z."/>
            <person name="Luo L."/>
            <person name="Wang S."/>
            <person name="Guo K."/>
            <person name="Xu W."/>
        </authorList>
    </citation>
    <scope>NUCLEOTIDE SEQUENCE [LARGE SCALE GENOMIC DNA]</scope>
    <source>
        <strain evidence="2">CT-WN-B3</strain>
    </source>
</reference>
<evidence type="ECO:0000313" key="2">
    <source>
        <dbReference type="Proteomes" id="UP001226091"/>
    </source>
</evidence>
<keyword evidence="2" id="KW-1185">Reference proteome</keyword>
<proteinExistence type="predicted"/>
<keyword evidence="1" id="KW-0560">Oxidoreductase</keyword>
<accession>A0ACD4R6K4</accession>
<dbReference type="EC" id="1.1.1.1" evidence="1"/>
<dbReference type="Proteomes" id="UP001226091">
    <property type="component" value="Chromosome"/>
</dbReference>
<gene>
    <name evidence="1" type="ORF">QLQ22_13590</name>
</gene>
<name>A0ACD4R6K4_9BACI</name>
<dbReference type="EMBL" id="CP126116">
    <property type="protein sequence ID" value="WHZ55757.1"/>
    <property type="molecule type" value="Genomic_DNA"/>
</dbReference>
<evidence type="ECO:0000313" key="1">
    <source>
        <dbReference type="EMBL" id="WHZ55757.1"/>
    </source>
</evidence>